<dbReference type="Proteomes" id="UP000199287">
    <property type="component" value="Unassembled WGS sequence"/>
</dbReference>
<name>A0A1I3DN63_9FIRM</name>
<feature type="domain" description="Single Cache" evidence="7">
    <location>
        <begin position="35"/>
        <end position="131"/>
    </location>
</feature>
<evidence type="ECO:0000256" key="1">
    <source>
        <dbReference type="ARBA" id="ARBA00004651"/>
    </source>
</evidence>
<keyword evidence="3 6" id="KW-0812">Transmembrane</keyword>
<evidence type="ECO:0000313" key="8">
    <source>
        <dbReference type="EMBL" id="SFH88170.1"/>
    </source>
</evidence>
<keyword evidence="4 6" id="KW-1133">Transmembrane helix</keyword>
<feature type="transmembrane region" description="Helical" evidence="6">
    <location>
        <begin position="196"/>
        <end position="216"/>
    </location>
</feature>
<sequence>MMSENWKKQRWLVPLLIPILLFIVFNTWYSLPKLHNSMLQERQNQIQDHTRIGRSILSHFYSMEQEGILEREEAQLQAKQLIRSLRFGPHNKDYFWINNDEPILVVHPFRPDLEGVDLLEEGEGETHQLFMNFVDLVEKEGGGFLEYQWQYYDHANRMESKISYVAGFESWDWIIGTGIYLDDMESKVEAQRNINFIFMITSAQLLLVSVVVYRLVTNRKSNKNTKG</sequence>
<reference evidence="9" key="1">
    <citation type="submission" date="2016-10" db="EMBL/GenBank/DDBJ databases">
        <authorList>
            <person name="Varghese N."/>
            <person name="Submissions S."/>
        </authorList>
    </citation>
    <scope>NUCLEOTIDE SEQUENCE [LARGE SCALE GENOMIC DNA]</scope>
    <source>
        <strain evidence="9">Z-7934</strain>
    </source>
</reference>
<dbReference type="Gene3D" id="3.30.450.20">
    <property type="entry name" value="PAS domain"/>
    <property type="match status" value="1"/>
</dbReference>
<protein>
    <submittedName>
        <fullName evidence="8">Cache domain-containing protein</fullName>
    </submittedName>
</protein>
<dbReference type="Pfam" id="PF17200">
    <property type="entry name" value="sCache_2"/>
    <property type="match status" value="1"/>
</dbReference>
<evidence type="ECO:0000256" key="4">
    <source>
        <dbReference type="ARBA" id="ARBA00022989"/>
    </source>
</evidence>
<dbReference type="SMART" id="SM01049">
    <property type="entry name" value="Cache_2"/>
    <property type="match status" value="1"/>
</dbReference>
<evidence type="ECO:0000313" key="9">
    <source>
        <dbReference type="Proteomes" id="UP000199287"/>
    </source>
</evidence>
<evidence type="ECO:0000256" key="2">
    <source>
        <dbReference type="ARBA" id="ARBA00022475"/>
    </source>
</evidence>
<proteinExistence type="predicted"/>
<dbReference type="STRING" id="69895.SAMN05192551_10432"/>
<dbReference type="AlphaFoldDB" id="A0A1I3DN63"/>
<evidence type="ECO:0000256" key="3">
    <source>
        <dbReference type="ARBA" id="ARBA00022692"/>
    </source>
</evidence>
<accession>A0A1I3DN63</accession>
<dbReference type="RefSeq" id="WP_207646636.1">
    <property type="nucleotide sequence ID" value="NZ_FOQA01000004.1"/>
</dbReference>
<gene>
    <name evidence="8" type="ORF">SAMN05192551_10432</name>
</gene>
<dbReference type="GO" id="GO:0005886">
    <property type="term" value="C:plasma membrane"/>
    <property type="evidence" value="ECO:0007669"/>
    <property type="project" value="UniProtKB-SubCell"/>
</dbReference>
<keyword evidence="2" id="KW-1003">Cell membrane</keyword>
<dbReference type="EMBL" id="FOQA01000004">
    <property type="protein sequence ID" value="SFH88170.1"/>
    <property type="molecule type" value="Genomic_DNA"/>
</dbReference>
<comment type="subcellular location">
    <subcellularLocation>
        <location evidence="1">Cell membrane</location>
        <topology evidence="1">Multi-pass membrane protein</topology>
    </subcellularLocation>
</comment>
<evidence type="ECO:0000256" key="6">
    <source>
        <dbReference type="SAM" id="Phobius"/>
    </source>
</evidence>
<keyword evidence="5 6" id="KW-0472">Membrane</keyword>
<organism evidence="8 9">
    <name type="scientific">Tindallia magadiensis</name>
    <dbReference type="NCBI Taxonomy" id="69895"/>
    <lineage>
        <taxon>Bacteria</taxon>
        <taxon>Bacillati</taxon>
        <taxon>Bacillota</taxon>
        <taxon>Clostridia</taxon>
        <taxon>Peptostreptococcales</taxon>
        <taxon>Tindalliaceae</taxon>
        <taxon>Tindallia</taxon>
    </lineage>
</organism>
<keyword evidence="9" id="KW-1185">Reference proteome</keyword>
<dbReference type="InterPro" id="IPR033480">
    <property type="entry name" value="sCache_2"/>
</dbReference>
<evidence type="ECO:0000259" key="7">
    <source>
        <dbReference type="SMART" id="SM01049"/>
    </source>
</evidence>
<feature type="transmembrane region" description="Helical" evidence="6">
    <location>
        <begin position="12"/>
        <end position="31"/>
    </location>
</feature>
<evidence type="ECO:0000256" key="5">
    <source>
        <dbReference type="ARBA" id="ARBA00023136"/>
    </source>
</evidence>